<dbReference type="Pfam" id="PF00335">
    <property type="entry name" value="Tetraspanin"/>
    <property type="match status" value="1"/>
</dbReference>
<evidence type="ECO:0000313" key="8">
    <source>
        <dbReference type="Proteomes" id="UP001164746"/>
    </source>
</evidence>
<feature type="region of interest" description="Disordered" evidence="5">
    <location>
        <begin position="46"/>
        <end position="96"/>
    </location>
</feature>
<keyword evidence="4 6" id="KW-0472">Membrane</keyword>
<dbReference type="Proteomes" id="UP001164746">
    <property type="component" value="Chromosome 13"/>
</dbReference>
<feature type="transmembrane region" description="Helical" evidence="6">
    <location>
        <begin position="152"/>
        <end position="176"/>
    </location>
</feature>
<keyword evidence="2 6" id="KW-0812">Transmembrane</keyword>
<proteinExistence type="predicted"/>
<dbReference type="InterPro" id="IPR008952">
    <property type="entry name" value="Tetraspanin_EC2_sf"/>
</dbReference>
<accession>A0ABY7FU82</accession>
<evidence type="ECO:0000256" key="1">
    <source>
        <dbReference type="ARBA" id="ARBA00004141"/>
    </source>
</evidence>
<gene>
    <name evidence="7" type="ORF">MAR_038067</name>
</gene>
<name>A0ABY7FU82_MYAAR</name>
<keyword evidence="8" id="KW-1185">Reference proteome</keyword>
<dbReference type="InterPro" id="IPR018499">
    <property type="entry name" value="Tetraspanin/Peripherin"/>
</dbReference>
<reference evidence="7" key="1">
    <citation type="submission" date="2022-11" db="EMBL/GenBank/DDBJ databases">
        <title>Centuries of genome instability and evolution in soft-shell clam transmissible cancer (bioRxiv).</title>
        <authorList>
            <person name="Hart S.F.M."/>
            <person name="Yonemitsu M.A."/>
            <person name="Giersch R.M."/>
            <person name="Beal B.F."/>
            <person name="Arriagada G."/>
            <person name="Davis B.W."/>
            <person name="Ostrander E.A."/>
            <person name="Goff S.P."/>
            <person name="Metzger M.J."/>
        </authorList>
    </citation>
    <scope>NUCLEOTIDE SEQUENCE</scope>
    <source>
        <strain evidence="7">MELC-2E11</strain>
        <tissue evidence="7">Siphon/mantle</tissue>
    </source>
</reference>
<comment type="subcellular location">
    <subcellularLocation>
        <location evidence="1">Membrane</location>
        <topology evidence="1">Multi-pass membrane protein</topology>
    </subcellularLocation>
</comment>
<dbReference type="PANTHER" id="PTHR19282">
    <property type="entry name" value="TETRASPANIN"/>
    <property type="match status" value="1"/>
</dbReference>
<protein>
    <submittedName>
        <fullName evidence="7">TSN9-like protein</fullName>
    </submittedName>
</protein>
<dbReference type="Gene3D" id="1.10.1450.10">
    <property type="entry name" value="Tetraspanin"/>
    <property type="match status" value="1"/>
</dbReference>
<organism evidence="7 8">
    <name type="scientific">Mya arenaria</name>
    <name type="common">Soft-shell clam</name>
    <dbReference type="NCBI Taxonomy" id="6604"/>
    <lineage>
        <taxon>Eukaryota</taxon>
        <taxon>Metazoa</taxon>
        <taxon>Spiralia</taxon>
        <taxon>Lophotrochozoa</taxon>
        <taxon>Mollusca</taxon>
        <taxon>Bivalvia</taxon>
        <taxon>Autobranchia</taxon>
        <taxon>Heteroconchia</taxon>
        <taxon>Euheterodonta</taxon>
        <taxon>Imparidentia</taxon>
        <taxon>Neoheterodontei</taxon>
        <taxon>Myida</taxon>
        <taxon>Myoidea</taxon>
        <taxon>Myidae</taxon>
        <taxon>Mya</taxon>
    </lineage>
</organism>
<evidence type="ECO:0000256" key="3">
    <source>
        <dbReference type="ARBA" id="ARBA00022989"/>
    </source>
</evidence>
<evidence type="ECO:0000256" key="2">
    <source>
        <dbReference type="ARBA" id="ARBA00022692"/>
    </source>
</evidence>
<dbReference type="EMBL" id="CP111024">
    <property type="protein sequence ID" value="WAR24398.1"/>
    <property type="molecule type" value="Genomic_DNA"/>
</dbReference>
<sequence>MFATRNSGKPEFLLYYGRSLPLQPPRDFIYNNYAQNGLALPGYQPRKEQHHYHQRRSRERSRSNHRRRRSRERRMENEERTSRDSLGISSGRSGRGKMTTGCQQFLKYANLLFTFIVFIAGAGILGLGIYILGSDYGAQQVSEALGDDLYLIAAYVLIASGGVLVIVSMCGCCGALRESRIMLGIMEGDIIHSMENVLIDKYGVDLAHHSDNRMATDWWNWLQRELKCCGVTGGVNSTTSWAIYRHTTWYKGFETGKPYVPQSCCDPEGDLNDCSGYSLPCSCVDGWSQSTPFTKPNMRRWTKRRNGSLI</sequence>
<feature type="compositionally biased region" description="Basic and acidic residues" evidence="5">
    <location>
        <begin position="73"/>
        <end position="83"/>
    </location>
</feature>
<feature type="compositionally biased region" description="Basic residues" evidence="5">
    <location>
        <begin position="48"/>
        <end position="72"/>
    </location>
</feature>
<evidence type="ECO:0000256" key="5">
    <source>
        <dbReference type="SAM" id="MobiDB-lite"/>
    </source>
</evidence>
<feature type="transmembrane region" description="Helical" evidence="6">
    <location>
        <begin position="108"/>
        <end position="132"/>
    </location>
</feature>
<dbReference type="PRINTS" id="PR00259">
    <property type="entry name" value="TMFOUR"/>
</dbReference>
<dbReference type="SUPFAM" id="SSF48652">
    <property type="entry name" value="Tetraspanin"/>
    <property type="match status" value="1"/>
</dbReference>
<keyword evidence="3 6" id="KW-1133">Transmembrane helix</keyword>
<dbReference type="PANTHER" id="PTHR19282:SF544">
    <property type="entry name" value="TETRASPANIN"/>
    <property type="match status" value="1"/>
</dbReference>
<evidence type="ECO:0000256" key="6">
    <source>
        <dbReference type="SAM" id="Phobius"/>
    </source>
</evidence>
<evidence type="ECO:0000256" key="4">
    <source>
        <dbReference type="ARBA" id="ARBA00023136"/>
    </source>
</evidence>
<evidence type="ECO:0000313" key="7">
    <source>
        <dbReference type="EMBL" id="WAR24398.1"/>
    </source>
</evidence>